<dbReference type="InterPro" id="IPR025202">
    <property type="entry name" value="PLD-like_dom"/>
</dbReference>
<organism evidence="15 16">
    <name type="scientific">Acetobacterium wieringae</name>
    <dbReference type="NCBI Taxonomy" id="52694"/>
    <lineage>
        <taxon>Bacteria</taxon>
        <taxon>Bacillati</taxon>
        <taxon>Bacillota</taxon>
        <taxon>Clostridia</taxon>
        <taxon>Eubacteriales</taxon>
        <taxon>Eubacteriaceae</taxon>
        <taxon>Acetobacterium</taxon>
    </lineage>
</organism>
<dbReference type="PANTHER" id="PTHR21248:SF22">
    <property type="entry name" value="PHOSPHOLIPASE D"/>
    <property type="match status" value="1"/>
</dbReference>
<dbReference type="EMBL" id="CP087994">
    <property type="protein sequence ID" value="UYO61227.1"/>
    <property type="molecule type" value="Genomic_DNA"/>
</dbReference>
<dbReference type="InterPro" id="IPR027379">
    <property type="entry name" value="CLS_N"/>
</dbReference>
<proteinExistence type="predicted"/>
<dbReference type="InterPro" id="IPR001736">
    <property type="entry name" value="PLipase_D/transphosphatidylase"/>
</dbReference>
<evidence type="ECO:0000259" key="14">
    <source>
        <dbReference type="PROSITE" id="PS50035"/>
    </source>
</evidence>
<dbReference type="SUPFAM" id="SSF56024">
    <property type="entry name" value="Phospholipase D/nuclease"/>
    <property type="match status" value="2"/>
</dbReference>
<evidence type="ECO:0000313" key="16">
    <source>
        <dbReference type="Proteomes" id="UP001163550"/>
    </source>
</evidence>
<keyword evidence="11" id="KW-1208">Phospholipid metabolism</keyword>
<feature type="transmembrane region" description="Helical" evidence="13">
    <location>
        <begin position="67"/>
        <end position="87"/>
    </location>
</feature>
<evidence type="ECO:0000256" key="4">
    <source>
        <dbReference type="ARBA" id="ARBA00022679"/>
    </source>
</evidence>
<evidence type="ECO:0000256" key="5">
    <source>
        <dbReference type="ARBA" id="ARBA00022692"/>
    </source>
</evidence>
<evidence type="ECO:0000256" key="6">
    <source>
        <dbReference type="ARBA" id="ARBA00022737"/>
    </source>
</evidence>
<evidence type="ECO:0000313" key="15">
    <source>
        <dbReference type="EMBL" id="UYO61227.1"/>
    </source>
</evidence>
<keyword evidence="16" id="KW-1185">Reference proteome</keyword>
<feature type="domain" description="PLD phosphodiesterase" evidence="14">
    <location>
        <begin position="243"/>
        <end position="270"/>
    </location>
</feature>
<keyword evidence="9 13" id="KW-0472">Membrane</keyword>
<evidence type="ECO:0000256" key="8">
    <source>
        <dbReference type="ARBA" id="ARBA00023098"/>
    </source>
</evidence>
<comment type="subcellular location">
    <subcellularLocation>
        <location evidence="1">Cell membrane</location>
        <topology evidence="1">Multi-pass membrane protein</topology>
    </subcellularLocation>
</comment>
<keyword evidence="10" id="KW-0594">Phospholipid biosynthesis</keyword>
<dbReference type="SMART" id="SM00155">
    <property type="entry name" value="PLDc"/>
    <property type="match status" value="2"/>
</dbReference>
<protein>
    <recommendedName>
        <fullName evidence="12">Cardiolipin synthase</fullName>
        <ecNumber evidence="12">2.7.8.-</ecNumber>
    </recommendedName>
</protein>
<name>A0ABY6H9S1_9FIRM</name>
<keyword evidence="4" id="KW-0808">Transferase</keyword>
<dbReference type="PROSITE" id="PS50035">
    <property type="entry name" value="PLD"/>
    <property type="match status" value="2"/>
</dbReference>
<evidence type="ECO:0000256" key="12">
    <source>
        <dbReference type="NCBIfam" id="TIGR04265"/>
    </source>
</evidence>
<reference evidence="15" key="1">
    <citation type="submission" date="2021-11" db="EMBL/GenBank/DDBJ databases">
        <title>Isoprene-degrading acetogen.</title>
        <authorList>
            <person name="Yang Y."/>
            <person name="Jin H."/>
            <person name="Yan J."/>
        </authorList>
    </citation>
    <scope>NUCLEOTIDE SEQUENCE</scope>
    <source>
        <strain evidence="15">Berkeley</strain>
    </source>
</reference>
<sequence length="507" mass="57550">MNILSNLKNNSKFIINVLLILAQLIIFGFLLYRFNERALAAYWVVEAVAILVVLRIVYLNKSASFKISWIIFVLILPVVGIVLYLLWGESRISEKSQIRLKIIDTNTVGQLEQNQEVYHRITDLGIKKQVDLIAHLGDTPVWQNTKTTYLKLGQIMHQENLKIISQAEKFIFLEYFIITGGKMYDEMMAALIAKAEAGVEVRLLFDAGGSMTTMPKDFIKTCADHQIRCLPFNPLSASLYRFISFRDHRKMTIVDGNVAVAGGINIGDEYINAIEVHGHWKDMALRIEGDAVYSMTAMFLSMWEYVTKEQTVLIDYRGTKASPQTDAFVMPFCDGPMNSREPIENTYMNLFTNAKRYIYITTPYLILDTDLTTCILMAARSGVDVRIITPGIPDQKIVYATTRSFYGALLAEGVRIYEYTPGFLHGKVLVSDDQVAVVGSINMDYRSLTWNYEYGTWIHQSDTVMEIKEDLLGIIGVSHEVLYADWKKSSLLKKVGQSILRITAPLM</sequence>
<evidence type="ECO:0000256" key="10">
    <source>
        <dbReference type="ARBA" id="ARBA00023209"/>
    </source>
</evidence>
<accession>A0ABY6H9S1</accession>
<keyword evidence="2" id="KW-1003">Cell membrane</keyword>
<keyword evidence="3" id="KW-0444">Lipid biosynthesis</keyword>
<evidence type="ECO:0000256" key="3">
    <source>
        <dbReference type="ARBA" id="ARBA00022516"/>
    </source>
</evidence>
<dbReference type="Gene3D" id="3.30.870.10">
    <property type="entry name" value="Endonuclease Chain A"/>
    <property type="match status" value="2"/>
</dbReference>
<evidence type="ECO:0000256" key="7">
    <source>
        <dbReference type="ARBA" id="ARBA00022989"/>
    </source>
</evidence>
<keyword evidence="6" id="KW-0677">Repeat</keyword>
<keyword evidence="8" id="KW-0443">Lipid metabolism</keyword>
<feature type="domain" description="PLD phosphodiesterase" evidence="14">
    <location>
        <begin position="420"/>
        <end position="447"/>
    </location>
</feature>
<dbReference type="Pfam" id="PF13091">
    <property type="entry name" value="PLDc_2"/>
    <property type="match status" value="2"/>
</dbReference>
<dbReference type="NCBIfam" id="TIGR04265">
    <property type="entry name" value="bac_cardiolipin"/>
    <property type="match status" value="1"/>
</dbReference>
<evidence type="ECO:0000256" key="11">
    <source>
        <dbReference type="ARBA" id="ARBA00023264"/>
    </source>
</evidence>
<evidence type="ECO:0000256" key="13">
    <source>
        <dbReference type="SAM" id="Phobius"/>
    </source>
</evidence>
<keyword evidence="5 13" id="KW-0812">Transmembrane</keyword>
<dbReference type="RefSeq" id="WP_228883621.1">
    <property type="nucleotide sequence ID" value="NZ_CABIIK010000057.1"/>
</dbReference>
<feature type="transmembrane region" description="Helical" evidence="13">
    <location>
        <begin position="12"/>
        <end position="34"/>
    </location>
</feature>
<keyword evidence="7 13" id="KW-1133">Transmembrane helix</keyword>
<dbReference type="Proteomes" id="UP001163550">
    <property type="component" value="Chromosome"/>
</dbReference>
<evidence type="ECO:0000256" key="1">
    <source>
        <dbReference type="ARBA" id="ARBA00004651"/>
    </source>
</evidence>
<dbReference type="CDD" id="cd09160">
    <property type="entry name" value="PLDc_SMU_988_like_2"/>
    <property type="match status" value="1"/>
</dbReference>
<dbReference type="InterPro" id="IPR022924">
    <property type="entry name" value="Cardiolipin_synthase"/>
</dbReference>
<evidence type="ECO:0000256" key="9">
    <source>
        <dbReference type="ARBA" id="ARBA00023136"/>
    </source>
</evidence>
<feature type="transmembrane region" description="Helical" evidence="13">
    <location>
        <begin position="40"/>
        <end position="60"/>
    </location>
</feature>
<dbReference type="EC" id="2.7.8.-" evidence="12"/>
<dbReference type="Pfam" id="PF13396">
    <property type="entry name" value="PLDc_N"/>
    <property type="match status" value="1"/>
</dbReference>
<gene>
    <name evidence="15" type="primary">cls</name>
    <name evidence="15" type="ORF">LNN31_10555</name>
</gene>
<dbReference type="PANTHER" id="PTHR21248">
    <property type="entry name" value="CARDIOLIPIN SYNTHASE"/>
    <property type="match status" value="1"/>
</dbReference>
<evidence type="ECO:0000256" key="2">
    <source>
        <dbReference type="ARBA" id="ARBA00022475"/>
    </source>
</evidence>